<sequence length="344" mass="39808">MSVLHHLPLLSQLTACDEGLEDPIEVMHLSPLGTEKDAKLPLYAVEFFMGLNYGELKLNMAPNIIYVRSSIKKLLQEQKLAFIPREDVVDKLLEVWEHNEKCKLYERIRYTEVLSQLEYEYSLRTIALKSPLSIIMPDGTRKTYRSPFKKMPQVRLSASVILVINYSARILYNQVALKGRPWKGLVESKMSVMFTHWGTAPPTFARKPNWQRMAHPLDRTDDPVKDILVPKADLPVPDLVSDTSSSTTDSTLDTETVLRLWPRIKPKPETDRWVGWMRNIIDHKLPFADEVVNDEDKRVRSYAKEKSRPYEEVMRTGRASVRYAPYLRPKPKREAKDDISVMSI</sequence>
<dbReference type="AlphaFoldDB" id="A0AAW0AWD9"/>
<reference evidence="1 2" key="1">
    <citation type="submission" date="2024-01" db="EMBL/GenBank/DDBJ databases">
        <title>A draft genome for a cacao thread blight-causing isolate of Paramarasmius palmivorus.</title>
        <authorList>
            <person name="Baruah I.K."/>
            <person name="Bukari Y."/>
            <person name="Amoako-Attah I."/>
            <person name="Meinhardt L.W."/>
            <person name="Bailey B.A."/>
            <person name="Cohen S.P."/>
        </authorList>
    </citation>
    <scope>NUCLEOTIDE SEQUENCE [LARGE SCALE GENOMIC DNA]</scope>
    <source>
        <strain evidence="1 2">GH-12</strain>
    </source>
</reference>
<protein>
    <submittedName>
        <fullName evidence="1">Uncharacterized protein</fullName>
    </submittedName>
</protein>
<proteinExistence type="predicted"/>
<dbReference type="Proteomes" id="UP001383192">
    <property type="component" value="Unassembled WGS sequence"/>
</dbReference>
<keyword evidence="2" id="KW-1185">Reference proteome</keyword>
<accession>A0AAW0AWD9</accession>
<evidence type="ECO:0000313" key="2">
    <source>
        <dbReference type="Proteomes" id="UP001383192"/>
    </source>
</evidence>
<organism evidence="1 2">
    <name type="scientific">Paramarasmius palmivorus</name>
    <dbReference type="NCBI Taxonomy" id="297713"/>
    <lineage>
        <taxon>Eukaryota</taxon>
        <taxon>Fungi</taxon>
        <taxon>Dikarya</taxon>
        <taxon>Basidiomycota</taxon>
        <taxon>Agaricomycotina</taxon>
        <taxon>Agaricomycetes</taxon>
        <taxon>Agaricomycetidae</taxon>
        <taxon>Agaricales</taxon>
        <taxon>Marasmiineae</taxon>
        <taxon>Marasmiaceae</taxon>
        <taxon>Paramarasmius</taxon>
    </lineage>
</organism>
<gene>
    <name evidence="1" type="ORF">VNI00_018601</name>
</gene>
<evidence type="ECO:0000313" key="1">
    <source>
        <dbReference type="EMBL" id="KAK7017522.1"/>
    </source>
</evidence>
<comment type="caution">
    <text evidence="1">The sequence shown here is derived from an EMBL/GenBank/DDBJ whole genome shotgun (WGS) entry which is preliminary data.</text>
</comment>
<name>A0AAW0AWD9_9AGAR</name>
<dbReference type="EMBL" id="JAYKXP010000251">
    <property type="protein sequence ID" value="KAK7017522.1"/>
    <property type="molecule type" value="Genomic_DNA"/>
</dbReference>